<evidence type="ECO:0000259" key="13">
    <source>
        <dbReference type="PROSITE" id="PS50157"/>
    </source>
</evidence>
<feature type="domain" description="C2H2-type" evidence="13">
    <location>
        <begin position="384"/>
        <end position="412"/>
    </location>
</feature>
<feature type="domain" description="C2H2-type" evidence="13">
    <location>
        <begin position="233"/>
        <end position="260"/>
    </location>
</feature>
<accession>A0AA89CAA9</accession>
<feature type="region of interest" description="Disordered" evidence="12">
    <location>
        <begin position="997"/>
        <end position="1026"/>
    </location>
</feature>
<dbReference type="PANTHER" id="PTHR16515">
    <property type="entry name" value="PR DOMAIN ZINC FINGER PROTEIN"/>
    <property type="match status" value="1"/>
</dbReference>
<gene>
    <name evidence="14" type="ORF">FSP39_023266</name>
</gene>
<feature type="compositionally biased region" description="Polar residues" evidence="12">
    <location>
        <begin position="1065"/>
        <end position="1081"/>
    </location>
</feature>
<proteinExistence type="inferred from homology"/>
<dbReference type="GO" id="GO:0008270">
    <property type="term" value="F:zinc ion binding"/>
    <property type="evidence" value="ECO:0007669"/>
    <property type="project" value="UniProtKB-KW"/>
</dbReference>
<evidence type="ECO:0000256" key="8">
    <source>
        <dbReference type="ARBA" id="ARBA00023125"/>
    </source>
</evidence>
<keyword evidence="4" id="KW-0677">Repeat</keyword>
<evidence type="ECO:0000256" key="6">
    <source>
        <dbReference type="ARBA" id="ARBA00022833"/>
    </source>
</evidence>
<evidence type="ECO:0000256" key="4">
    <source>
        <dbReference type="ARBA" id="ARBA00022737"/>
    </source>
</evidence>
<dbReference type="EMBL" id="VSWD01000003">
    <property type="protein sequence ID" value="KAK3106599.1"/>
    <property type="molecule type" value="Genomic_DNA"/>
</dbReference>
<dbReference type="InterPro" id="IPR036236">
    <property type="entry name" value="Znf_C2H2_sf"/>
</dbReference>
<keyword evidence="8" id="KW-0238">DNA-binding</keyword>
<keyword evidence="6" id="KW-0862">Zinc</keyword>
<keyword evidence="15" id="KW-1185">Reference proteome</keyword>
<dbReference type="Gene3D" id="3.30.160.60">
    <property type="entry name" value="Classic Zinc Finger"/>
    <property type="match status" value="7"/>
</dbReference>
<feature type="domain" description="C2H2-type" evidence="13">
    <location>
        <begin position="1416"/>
        <end position="1443"/>
    </location>
</feature>
<feature type="compositionally biased region" description="Basic residues" evidence="12">
    <location>
        <begin position="65"/>
        <end position="76"/>
    </location>
</feature>
<comment type="caution">
    <text evidence="14">The sequence shown here is derived from an EMBL/GenBank/DDBJ whole genome shotgun (WGS) entry which is preliminary data.</text>
</comment>
<dbReference type="FunFam" id="3.30.160.60:FF:000075">
    <property type="entry name" value="Putative zinc finger protein 536"/>
    <property type="match status" value="1"/>
</dbReference>
<feature type="region of interest" description="Disordered" evidence="12">
    <location>
        <begin position="662"/>
        <end position="729"/>
    </location>
</feature>
<feature type="region of interest" description="Disordered" evidence="12">
    <location>
        <begin position="885"/>
        <end position="908"/>
    </location>
</feature>
<dbReference type="FunFam" id="3.30.160.60:FF:001049">
    <property type="entry name" value="zinc finger protein 319"/>
    <property type="match status" value="1"/>
</dbReference>
<sequence>MPKLSKKRKTSSAANGKEIQPSPSTSKTPKSDDNGNLLPTENKGTKTVVTNQSSAKKSQSNTKKSQSRKGVKKHNSSLHESSNTQADEESNIDDEGVSLKSKEERYLDDNSSLSGESSKMNHVQPLDLVQRSKSHDSNSNVVTDTSNSSLDPPLNGNGISPNRKSKGEELDGYHDDDGCMSDGVSVEHQMSDDEGKMDDISPTSAAPNHSMYLIYGLSPHSSKSSTDERLENKKCEFCGVIKRSPADLKRHLTKHRGERPFVCLLCDFARAFKAKRSLQYHQFSVHGVEHKNISERYPDIRKRKLEAGELIDESVISELHKRGKFEEEESGSISDGEATSSGSHVIVNGFEPIKKRVCEICNKVCVKPSDLKRHMMSHTGERPFKCEVCGKPFRAKNSMMYHLKSSHGYDVELSPGLEERFLKLKRQNKLHKREGNVSKHQQLLTSLKSYIKPEVQYPTYPPLTQPLLIPTSYMTSTASVDNVHRQQNSGTHLVNILYSNDSNSYPNNSPELDEASGLFSYEKNELKIPTSSQPQSNKTDSSTSLVNPGGSLIGKTITQISKGSKNVIHISNETVLVTRLDGVLQSGKKVSMYKCHLCGKLYNYLGNLRHHLLFHFDKEITTYHCDLCNSSFWFKIQIMQHIRKKHPADLSKAVDGCITANGEKSHDSTSDAPSCLDAPEITQSDSGIPRNDQSDSGTPEINQSDSGIVSDDNQSDQSSPGKEPVNVSVSNMKKRGNSQDLQTTQDCIHTFYHELTFSRNNKGVFDCMICHKTFSKEGRLLKHIKVHSNQNLCFCGICNQGFSNYDLLSLHMNHTHDVKCENSTSKDLEGGIEADYPRIFKGSEENNTSAAGRRGTLKQLELLKRFSENQNGEALTGILSQRASLNGTDLEENEGRGYSDRSPEKEHEARAFRERAGLAEDVTVVMPCDPEEQDEPENLSMPRLRDEFQTEDVKQKESFSDVALDFSKKKDNAVENETLDEYELGEIISAPKRTLLMDSKSTKSKRKSFQPTRLGRQTSATDSSIHNGNALSFLAEKAQERGQMKELKIETATPEPKISPAEIPSSKSSANEAETSLSDGSRPSALSMFNTTNAMAQYFQNSAQAQAQIIASSQFVNTLASLGGKAPNLASLTEALANPTAQALIATGQYSTLIQALASAGHLPIALAQAAAAHDLVLGSTDKVSPLEKLAQVASSALPSREAVTTNLPASKFSSPLSHSFPFQATAAAMNSKNKEKSPHTAQGGRSVSPTSNAEENAQVSTPESHISSRGVPTHPAFMFSSSHFMASYFSSMSKQGLPVTENLPPSESQDSNMMLSVSPRPPSNPGSDGSLTDEVGKMSSLSPGAESTSKDGLVGYPRVQWSPKSEMFQWHHITPDGRKVTSLSRTHSRLPIVNAPVDRDMICKPTTLDDGRQVFRCPFCSKDFLSFSDINRHMDFHEDIRPYKCKYCEYYARTNSQLKVHMMRHQGIREFCCRVCNYKGVTQSDLNRHMKSQIHMLKSRNECKYCGEGFVTGKNLEKHLDGNCIVKVQQERGDLLV</sequence>
<feature type="compositionally biased region" description="Basic and acidic residues" evidence="12">
    <location>
        <begin position="165"/>
        <end position="177"/>
    </location>
</feature>
<dbReference type="GO" id="GO:0003677">
    <property type="term" value="F:DNA binding"/>
    <property type="evidence" value="ECO:0007669"/>
    <property type="project" value="UniProtKB-KW"/>
</dbReference>
<feature type="compositionally biased region" description="Polar residues" evidence="12">
    <location>
        <begin position="694"/>
        <end position="720"/>
    </location>
</feature>
<feature type="compositionally biased region" description="Acidic residues" evidence="12">
    <location>
        <begin position="86"/>
        <end position="96"/>
    </location>
</feature>
<feature type="domain" description="C2H2-type" evidence="13">
    <location>
        <begin position="1444"/>
        <end position="1471"/>
    </location>
</feature>
<feature type="compositionally biased region" description="Polar residues" evidence="12">
    <location>
        <begin position="1240"/>
        <end position="1268"/>
    </location>
</feature>
<protein>
    <recommendedName>
        <fullName evidence="13">C2H2-type domain-containing protein</fullName>
    </recommendedName>
</protein>
<dbReference type="PROSITE" id="PS50157">
    <property type="entry name" value="ZINC_FINGER_C2H2_2"/>
    <property type="match status" value="8"/>
</dbReference>
<evidence type="ECO:0000256" key="9">
    <source>
        <dbReference type="ARBA" id="ARBA00023163"/>
    </source>
</evidence>
<keyword evidence="10" id="KW-0539">Nucleus</keyword>
<evidence type="ECO:0000256" key="1">
    <source>
        <dbReference type="ARBA" id="ARBA00004123"/>
    </source>
</evidence>
<evidence type="ECO:0000256" key="11">
    <source>
        <dbReference type="PROSITE-ProRule" id="PRU00042"/>
    </source>
</evidence>
<feature type="compositionally biased region" description="Polar residues" evidence="12">
    <location>
        <begin position="1009"/>
        <end position="1026"/>
    </location>
</feature>
<feature type="region of interest" description="Disordered" evidence="12">
    <location>
        <begin position="1049"/>
        <end position="1083"/>
    </location>
</feature>
<evidence type="ECO:0000256" key="7">
    <source>
        <dbReference type="ARBA" id="ARBA00023015"/>
    </source>
</evidence>
<evidence type="ECO:0000256" key="3">
    <source>
        <dbReference type="ARBA" id="ARBA00022723"/>
    </source>
</evidence>
<keyword evidence="7" id="KW-0805">Transcription regulation</keyword>
<evidence type="ECO:0000256" key="10">
    <source>
        <dbReference type="ARBA" id="ARBA00023242"/>
    </source>
</evidence>
<feature type="compositionally biased region" description="Basic and acidic residues" evidence="12">
    <location>
        <begin position="893"/>
        <end position="908"/>
    </location>
</feature>
<dbReference type="SMART" id="SM00355">
    <property type="entry name" value="ZnF_C2H2"/>
    <property type="match status" value="12"/>
</dbReference>
<feature type="compositionally biased region" description="Basic residues" evidence="12">
    <location>
        <begin position="1"/>
        <end position="10"/>
    </location>
</feature>
<comment type="similarity">
    <text evidence="2">Belongs to the krueppel C2H2-type zinc-finger protein family.</text>
</comment>
<feature type="domain" description="C2H2-type" evidence="13">
    <location>
        <begin position="623"/>
        <end position="651"/>
    </location>
</feature>
<keyword evidence="9" id="KW-0804">Transcription</keyword>
<evidence type="ECO:0000313" key="14">
    <source>
        <dbReference type="EMBL" id="KAK3106599.1"/>
    </source>
</evidence>
<feature type="region of interest" description="Disordered" evidence="12">
    <location>
        <begin position="1"/>
        <end position="205"/>
    </location>
</feature>
<feature type="domain" description="C2H2-type" evidence="13">
    <location>
        <begin position="765"/>
        <end position="792"/>
    </location>
</feature>
<feature type="region of interest" description="Disordered" evidence="12">
    <location>
        <begin position="1296"/>
        <end position="1354"/>
    </location>
</feature>
<dbReference type="PANTHER" id="PTHR16515:SF49">
    <property type="entry name" value="GASTRULA ZINC FINGER PROTEIN XLCGF49.1-LIKE-RELATED"/>
    <property type="match status" value="1"/>
</dbReference>
<dbReference type="GO" id="GO:0010468">
    <property type="term" value="P:regulation of gene expression"/>
    <property type="evidence" value="ECO:0007669"/>
    <property type="project" value="TreeGrafter"/>
</dbReference>
<dbReference type="InterPro" id="IPR050331">
    <property type="entry name" value="Zinc_finger"/>
</dbReference>
<dbReference type="PROSITE" id="PS00028">
    <property type="entry name" value="ZINC_FINGER_C2H2_1"/>
    <property type="match status" value="7"/>
</dbReference>
<evidence type="ECO:0000256" key="5">
    <source>
        <dbReference type="ARBA" id="ARBA00022771"/>
    </source>
</evidence>
<comment type="subcellular location">
    <subcellularLocation>
        <location evidence="1">Nucleus</location>
    </subcellularLocation>
</comment>
<reference evidence="14" key="1">
    <citation type="submission" date="2019-08" db="EMBL/GenBank/DDBJ databases">
        <title>The improved chromosome-level genome for the pearl oyster Pinctada fucata martensii using PacBio sequencing and Hi-C.</title>
        <authorList>
            <person name="Zheng Z."/>
        </authorList>
    </citation>
    <scope>NUCLEOTIDE SEQUENCE</scope>
    <source>
        <strain evidence="14">ZZ-2019</strain>
        <tissue evidence="14">Adductor muscle</tissue>
    </source>
</reference>
<feature type="domain" description="C2H2-type" evidence="13">
    <location>
        <begin position="356"/>
        <end position="383"/>
    </location>
</feature>
<feature type="compositionally biased region" description="Polar residues" evidence="12">
    <location>
        <begin position="109"/>
        <end position="121"/>
    </location>
</feature>
<dbReference type="Proteomes" id="UP001186944">
    <property type="component" value="Unassembled WGS sequence"/>
</dbReference>
<name>A0AA89CAA9_PINIB</name>
<evidence type="ECO:0000256" key="2">
    <source>
        <dbReference type="ARBA" id="ARBA00006991"/>
    </source>
</evidence>
<organism evidence="14 15">
    <name type="scientific">Pinctada imbricata</name>
    <name type="common">Atlantic pearl-oyster</name>
    <name type="synonym">Pinctada martensii</name>
    <dbReference type="NCBI Taxonomy" id="66713"/>
    <lineage>
        <taxon>Eukaryota</taxon>
        <taxon>Metazoa</taxon>
        <taxon>Spiralia</taxon>
        <taxon>Lophotrochozoa</taxon>
        <taxon>Mollusca</taxon>
        <taxon>Bivalvia</taxon>
        <taxon>Autobranchia</taxon>
        <taxon>Pteriomorphia</taxon>
        <taxon>Pterioida</taxon>
        <taxon>Pterioidea</taxon>
        <taxon>Pteriidae</taxon>
        <taxon>Pinctada</taxon>
    </lineage>
</organism>
<feature type="compositionally biased region" description="Basic and acidic residues" evidence="12">
    <location>
        <begin position="189"/>
        <end position="199"/>
    </location>
</feature>
<feature type="compositionally biased region" description="Low complexity" evidence="12">
    <location>
        <begin position="137"/>
        <end position="149"/>
    </location>
</feature>
<dbReference type="SUPFAM" id="SSF57667">
    <property type="entry name" value="beta-beta-alpha zinc fingers"/>
    <property type="match status" value="6"/>
</dbReference>
<dbReference type="GO" id="GO:0005634">
    <property type="term" value="C:nucleus"/>
    <property type="evidence" value="ECO:0007669"/>
    <property type="project" value="UniProtKB-SubCell"/>
</dbReference>
<feature type="compositionally biased region" description="Low complexity" evidence="12">
    <location>
        <begin position="52"/>
        <end position="64"/>
    </location>
</feature>
<dbReference type="Pfam" id="PF00096">
    <property type="entry name" value="zf-C2H2"/>
    <property type="match status" value="2"/>
</dbReference>
<keyword evidence="3" id="KW-0479">Metal-binding</keyword>
<keyword evidence="5 11" id="KW-0863">Zinc-finger</keyword>
<feature type="compositionally biased region" description="Polar residues" evidence="12">
    <location>
        <begin position="1304"/>
        <end position="1316"/>
    </location>
</feature>
<feature type="region of interest" description="Disordered" evidence="12">
    <location>
        <begin position="1228"/>
        <end position="1272"/>
    </location>
</feature>
<evidence type="ECO:0000256" key="12">
    <source>
        <dbReference type="SAM" id="MobiDB-lite"/>
    </source>
</evidence>
<dbReference type="InterPro" id="IPR013087">
    <property type="entry name" value="Znf_C2H2_type"/>
</dbReference>
<feature type="domain" description="C2H2-type" evidence="13">
    <location>
        <begin position="593"/>
        <end position="620"/>
    </location>
</feature>
<evidence type="ECO:0000313" key="15">
    <source>
        <dbReference type="Proteomes" id="UP001186944"/>
    </source>
</evidence>